<evidence type="ECO:0000256" key="1">
    <source>
        <dbReference type="ARBA" id="ARBA00004651"/>
    </source>
</evidence>
<evidence type="ECO:0000256" key="6">
    <source>
        <dbReference type="ARBA" id="ARBA00022967"/>
    </source>
</evidence>
<reference evidence="9" key="1">
    <citation type="submission" date="2022-12" db="EMBL/GenBank/DDBJ databases">
        <authorList>
            <person name="Voronina O.L."/>
            <person name="Kunda M.S."/>
            <person name="Ryzhova N."/>
            <person name="Aksenova E.I."/>
        </authorList>
    </citation>
    <scope>NUCLEOTIDE SEQUENCE</scope>
    <source>
        <strain evidence="9">SCCH136:Ach223948</strain>
    </source>
</reference>
<evidence type="ECO:0000256" key="7">
    <source>
        <dbReference type="ARBA" id="ARBA00023065"/>
    </source>
</evidence>
<accession>A0A9X3L4M2</accession>
<feature type="transmembrane region" description="Helical" evidence="8">
    <location>
        <begin position="179"/>
        <end position="201"/>
    </location>
</feature>
<feature type="transmembrane region" description="Helical" evidence="8">
    <location>
        <begin position="285"/>
        <end position="303"/>
    </location>
</feature>
<dbReference type="EMBL" id="JAPZVI010000050">
    <property type="protein sequence ID" value="MCZ8405745.1"/>
    <property type="molecule type" value="Genomic_DNA"/>
</dbReference>
<dbReference type="AlphaFoldDB" id="A0A9X3L4M2"/>
<dbReference type="GO" id="GO:0005507">
    <property type="term" value="F:copper ion binding"/>
    <property type="evidence" value="ECO:0007669"/>
    <property type="project" value="TreeGrafter"/>
</dbReference>
<feature type="transmembrane region" description="Helical" evidence="8">
    <location>
        <begin position="24"/>
        <end position="46"/>
    </location>
</feature>
<dbReference type="GO" id="GO:0005886">
    <property type="term" value="C:plasma membrane"/>
    <property type="evidence" value="ECO:0007669"/>
    <property type="project" value="UniProtKB-SubCell"/>
</dbReference>
<dbReference type="Proteomes" id="UP001141992">
    <property type="component" value="Unassembled WGS sequence"/>
</dbReference>
<keyword evidence="7" id="KW-0406">Ion transport</keyword>
<dbReference type="PANTHER" id="PTHR43520:SF5">
    <property type="entry name" value="CATION-TRANSPORTING P-TYPE ATPASE-RELATED"/>
    <property type="match status" value="1"/>
</dbReference>
<gene>
    <name evidence="9" type="ORF">O9570_30150</name>
</gene>
<feature type="transmembrane region" description="Helical" evidence="8">
    <location>
        <begin position="207"/>
        <end position="226"/>
    </location>
</feature>
<dbReference type="GO" id="GO:0055070">
    <property type="term" value="P:copper ion homeostasis"/>
    <property type="evidence" value="ECO:0007669"/>
    <property type="project" value="TreeGrafter"/>
</dbReference>
<keyword evidence="4" id="KW-0597">Phosphoprotein</keyword>
<evidence type="ECO:0000313" key="9">
    <source>
        <dbReference type="EMBL" id="MCZ8405745.1"/>
    </source>
</evidence>
<protein>
    <recommendedName>
        <fullName evidence="11">Copper-importing P-type ATPase A</fullName>
    </recommendedName>
</protein>
<keyword evidence="2" id="KW-0813">Transport</keyword>
<dbReference type="RefSeq" id="WP_269865816.1">
    <property type="nucleotide sequence ID" value="NZ_JAPZVI010000050.1"/>
</dbReference>
<keyword evidence="8" id="KW-1133">Transmembrane helix</keyword>
<proteinExistence type="predicted"/>
<evidence type="ECO:0000256" key="3">
    <source>
        <dbReference type="ARBA" id="ARBA00022475"/>
    </source>
</evidence>
<feature type="transmembrane region" description="Helical" evidence="8">
    <location>
        <begin position="99"/>
        <end position="121"/>
    </location>
</feature>
<dbReference type="PANTHER" id="PTHR43520">
    <property type="entry name" value="ATP7, ISOFORM B"/>
    <property type="match status" value="1"/>
</dbReference>
<name>A0A9X3L4M2_ALCXX</name>
<keyword evidence="5" id="KW-0460">Magnesium</keyword>
<feature type="transmembrane region" description="Helical" evidence="8">
    <location>
        <begin position="66"/>
        <end position="87"/>
    </location>
</feature>
<comment type="caution">
    <text evidence="9">The sequence shown here is derived from an EMBL/GenBank/DDBJ whole genome shotgun (WGS) entry which is preliminary data.</text>
</comment>
<keyword evidence="8" id="KW-0812">Transmembrane</keyword>
<organism evidence="9 10">
    <name type="scientific">Alcaligenes xylosoxydans xylosoxydans</name>
    <name type="common">Achromobacter xylosoxidans</name>
    <dbReference type="NCBI Taxonomy" id="85698"/>
    <lineage>
        <taxon>Bacteria</taxon>
        <taxon>Pseudomonadati</taxon>
        <taxon>Pseudomonadota</taxon>
        <taxon>Betaproteobacteria</taxon>
        <taxon>Burkholderiales</taxon>
        <taxon>Alcaligenaceae</taxon>
        <taxon>Achromobacter</taxon>
    </lineage>
</organism>
<evidence type="ECO:0000256" key="2">
    <source>
        <dbReference type="ARBA" id="ARBA00022448"/>
    </source>
</evidence>
<evidence type="ECO:0000313" key="10">
    <source>
        <dbReference type="Proteomes" id="UP001141992"/>
    </source>
</evidence>
<evidence type="ECO:0000256" key="5">
    <source>
        <dbReference type="ARBA" id="ARBA00022842"/>
    </source>
</evidence>
<keyword evidence="8" id="KW-0472">Membrane</keyword>
<comment type="subcellular location">
    <subcellularLocation>
        <location evidence="1">Cell membrane</location>
        <topology evidence="1">Multi-pass membrane protein</topology>
    </subcellularLocation>
</comment>
<evidence type="ECO:0008006" key="11">
    <source>
        <dbReference type="Google" id="ProtNLM"/>
    </source>
</evidence>
<evidence type="ECO:0000256" key="8">
    <source>
        <dbReference type="SAM" id="Phobius"/>
    </source>
</evidence>
<dbReference type="GO" id="GO:0043682">
    <property type="term" value="F:P-type divalent copper transporter activity"/>
    <property type="evidence" value="ECO:0007669"/>
    <property type="project" value="TreeGrafter"/>
</dbReference>
<evidence type="ECO:0000256" key="4">
    <source>
        <dbReference type="ARBA" id="ARBA00022553"/>
    </source>
</evidence>
<keyword evidence="3" id="KW-1003">Cell membrane</keyword>
<keyword evidence="6" id="KW-1278">Translocase</keyword>
<sequence length="324" mass="35090">MRHRSIFAQPPSLSDADRRLRRHALLRLSLAWLAMMQVMMLAWPGYLRHDGIPRDALETLDWAIVLMNWASLALTVPVVLYSAWPIWRHAGANLRQGRAGMDVPVALGIVAAFVPSVHATYTGRGEVYFDSVTMFVAFLLTARYLELCARQSFGGPTGSQRHARVEAQRLLLGASADRLASRFVMAQVALALAAAAAWAYIDPTRSLPVMVALLVMSCPCAMSMAVPTAMASAHSALAAHPSMPDAALDTLLAQAQRKARQSLHAALAWHLLVTPLALAGWVTPWLAAIAMLVSSLAVACNAWRWARRDWSADLACAEAPGSAP</sequence>